<feature type="region of interest" description="Disordered" evidence="1">
    <location>
        <begin position="1"/>
        <end position="30"/>
    </location>
</feature>
<organism evidence="2 3">
    <name type="scientific">Pendulispora rubella</name>
    <dbReference type="NCBI Taxonomy" id="2741070"/>
    <lineage>
        <taxon>Bacteria</taxon>
        <taxon>Pseudomonadati</taxon>
        <taxon>Myxococcota</taxon>
        <taxon>Myxococcia</taxon>
        <taxon>Myxococcales</taxon>
        <taxon>Sorangiineae</taxon>
        <taxon>Pendulisporaceae</taxon>
        <taxon>Pendulispora</taxon>
    </lineage>
</organism>
<proteinExistence type="predicted"/>
<dbReference type="Proteomes" id="UP001374803">
    <property type="component" value="Chromosome"/>
</dbReference>
<dbReference type="EMBL" id="CP089983">
    <property type="protein sequence ID" value="WXB02202.1"/>
    <property type="molecule type" value="Genomic_DNA"/>
</dbReference>
<name>A0ABZ2L0U8_9BACT</name>
<dbReference type="RefSeq" id="WP_394831828.1">
    <property type="nucleotide sequence ID" value="NZ_CP089929.1"/>
</dbReference>
<accession>A0ABZ2L0U8</accession>
<evidence type="ECO:0000256" key="1">
    <source>
        <dbReference type="SAM" id="MobiDB-lite"/>
    </source>
</evidence>
<reference evidence="2" key="1">
    <citation type="submission" date="2021-12" db="EMBL/GenBank/DDBJ databases">
        <title>Discovery of the Pendulisporaceae a myxobacterial family with distinct sporulation behavior and unique specialized metabolism.</title>
        <authorList>
            <person name="Garcia R."/>
            <person name="Popoff A."/>
            <person name="Bader C.D."/>
            <person name="Loehr J."/>
            <person name="Walesch S."/>
            <person name="Walt C."/>
            <person name="Boldt J."/>
            <person name="Bunk B."/>
            <person name="Haeckl F.J.F.P.J."/>
            <person name="Gunesch A.P."/>
            <person name="Birkelbach J."/>
            <person name="Nuebel U."/>
            <person name="Pietschmann T."/>
            <person name="Bach T."/>
            <person name="Mueller R."/>
        </authorList>
    </citation>
    <scope>NUCLEOTIDE SEQUENCE</scope>
    <source>
        <strain evidence="2">MSr11367</strain>
    </source>
</reference>
<evidence type="ECO:0000313" key="2">
    <source>
        <dbReference type="EMBL" id="WXB02202.1"/>
    </source>
</evidence>
<sequence>MSAGEDDGLPTSGEAPARTTSDAAESRPTTVVTLDGSTALIVRIEQVPPVQAPDELVAFPFGFEEAAAMRLIRKKTLLAAKIGRKHYARRSDILSLVEKLAKKAESKPKPTNDPLAHYEALIGARRAPKSK</sequence>
<evidence type="ECO:0000313" key="3">
    <source>
        <dbReference type="Proteomes" id="UP001374803"/>
    </source>
</evidence>
<feature type="compositionally biased region" description="Polar residues" evidence="1">
    <location>
        <begin position="18"/>
        <end position="30"/>
    </location>
</feature>
<protein>
    <submittedName>
        <fullName evidence="2">Helix-turn-helix domain-containing protein</fullName>
    </submittedName>
</protein>
<gene>
    <name evidence="2" type="ORF">LVJ94_35460</name>
</gene>
<keyword evidence="3" id="KW-1185">Reference proteome</keyword>